<dbReference type="WormBase" id="SRAE_1000192000">
    <property type="protein sequence ID" value="SRP05386"/>
    <property type="gene ID" value="WBGene00258532"/>
</dbReference>
<name>A0A090L1U1_STRRB</name>
<reference evidence="2 3" key="1">
    <citation type="submission" date="2014-09" db="EMBL/GenBank/DDBJ databases">
        <authorList>
            <person name="Martin A.A."/>
        </authorList>
    </citation>
    <scope>NUCLEOTIDE SEQUENCE</scope>
    <source>
        <strain evidence="3">ED321</strain>
        <strain evidence="2">ED321 Heterogonic</strain>
    </source>
</reference>
<dbReference type="AlphaFoldDB" id="A0A090L1U1"/>
<sequence length="164" mass="19055">MKTFFSVRTSLRNSVRNSFKRKITKTTSLESKKSVDSMISQEDINNLQCGQFKAIRKFSIILNLFKDGIPKKTYKTMFKKYENVFSGKDAIDFLSNDILPIIEPTGINFKIKATKLIIYFLKEKFLICLSTNIGINTYTFSDTDIYCINENYTIPKMSLENKYD</sequence>
<evidence type="ECO:0000313" key="4">
    <source>
        <dbReference type="WBParaSite" id="SRAE_1000192000.1"/>
    </source>
</evidence>
<dbReference type="PROSITE" id="PS50186">
    <property type="entry name" value="DEP"/>
    <property type="match status" value="1"/>
</dbReference>
<dbReference type="Proteomes" id="UP000035682">
    <property type="component" value="Unplaced"/>
</dbReference>
<evidence type="ECO:0000313" key="5">
    <source>
        <dbReference type="WormBase" id="SRAE_1000192000"/>
    </source>
</evidence>
<dbReference type="InterPro" id="IPR000591">
    <property type="entry name" value="DEP_dom"/>
</dbReference>
<protein>
    <submittedName>
        <fullName evidence="2 4">DEP domain and Winged helix-turn-helix DNA-binding domain-containing protein</fullName>
    </submittedName>
</protein>
<organism evidence="2">
    <name type="scientific">Strongyloides ratti</name>
    <name type="common">Parasitic roundworm</name>
    <dbReference type="NCBI Taxonomy" id="34506"/>
    <lineage>
        <taxon>Eukaryota</taxon>
        <taxon>Metazoa</taxon>
        <taxon>Ecdysozoa</taxon>
        <taxon>Nematoda</taxon>
        <taxon>Chromadorea</taxon>
        <taxon>Rhabditida</taxon>
        <taxon>Tylenchina</taxon>
        <taxon>Panagrolaimomorpha</taxon>
        <taxon>Strongyloidoidea</taxon>
        <taxon>Strongyloididae</taxon>
        <taxon>Strongyloides</taxon>
    </lineage>
</organism>
<evidence type="ECO:0000313" key="2">
    <source>
        <dbReference type="EMBL" id="CEF63662.1"/>
    </source>
</evidence>
<keyword evidence="3" id="KW-1185">Reference proteome</keyword>
<dbReference type="InterPro" id="IPR036388">
    <property type="entry name" value="WH-like_DNA-bd_sf"/>
</dbReference>
<dbReference type="CTD" id="36376027"/>
<keyword evidence="2" id="KW-0238">DNA-binding</keyword>
<dbReference type="SUPFAM" id="SSF46785">
    <property type="entry name" value="Winged helix' DNA-binding domain"/>
    <property type="match status" value="1"/>
</dbReference>
<dbReference type="InterPro" id="IPR036390">
    <property type="entry name" value="WH_DNA-bd_sf"/>
</dbReference>
<evidence type="ECO:0000259" key="1">
    <source>
        <dbReference type="PROSITE" id="PS50186"/>
    </source>
</evidence>
<gene>
    <name evidence="2 4 5" type="ORF">SRAE_1000192000</name>
</gene>
<feature type="domain" description="DEP" evidence="1">
    <location>
        <begin position="65"/>
        <end position="150"/>
    </location>
</feature>
<dbReference type="GO" id="GO:0003677">
    <property type="term" value="F:DNA binding"/>
    <property type="evidence" value="ECO:0007669"/>
    <property type="project" value="UniProtKB-KW"/>
</dbReference>
<reference evidence="4" key="2">
    <citation type="submission" date="2020-12" db="UniProtKB">
        <authorList>
            <consortium name="WormBaseParasite"/>
        </authorList>
    </citation>
    <scope>IDENTIFICATION</scope>
</reference>
<proteinExistence type="predicted"/>
<accession>A0A090L1U1</accession>
<dbReference type="Gene3D" id="1.10.10.10">
    <property type="entry name" value="Winged helix-like DNA-binding domain superfamily/Winged helix DNA-binding domain"/>
    <property type="match status" value="1"/>
</dbReference>
<dbReference type="GeneID" id="36376027"/>
<dbReference type="EMBL" id="LN609528">
    <property type="protein sequence ID" value="CEF63662.1"/>
    <property type="molecule type" value="Genomic_DNA"/>
</dbReference>
<dbReference type="WBParaSite" id="SRAE_1000192000.1">
    <property type="protein sequence ID" value="SRAE_1000192000.1"/>
    <property type="gene ID" value="WBGene00258532"/>
</dbReference>
<evidence type="ECO:0000313" key="3">
    <source>
        <dbReference type="Proteomes" id="UP000035682"/>
    </source>
</evidence>
<dbReference type="RefSeq" id="XP_024502863.1">
    <property type="nucleotide sequence ID" value="XM_024648936.1"/>
</dbReference>
<dbReference type="OrthoDB" id="524326at2759"/>
<dbReference type="GO" id="GO:0035556">
    <property type="term" value="P:intracellular signal transduction"/>
    <property type="evidence" value="ECO:0007669"/>
    <property type="project" value="InterPro"/>
</dbReference>